<protein>
    <submittedName>
        <fullName evidence="1">DUF4411 family protein</fullName>
    </submittedName>
</protein>
<evidence type="ECO:0000313" key="1">
    <source>
        <dbReference type="EMBL" id="QOU08022.1"/>
    </source>
</evidence>
<dbReference type="Pfam" id="PF14367">
    <property type="entry name" value="DUF4411"/>
    <property type="match status" value="1"/>
</dbReference>
<dbReference type="InterPro" id="IPR016541">
    <property type="entry name" value="UCP008505"/>
</dbReference>
<accession>A0A7M2JE74</accession>
<sequence>MSYLLDANSYIQAKNAHYRMNFCPGFWDWLDTAFQLGQLSSITMVYKELSDYGDELSDWVKIRQAQFDTIDDKATQEFFGRIAEHVMSMKLPTDPEKIRFLGGADPWLIAKAATTGKTIVTHEVLAPDNSKKIKIPNICKDFDVNYITSFDLLDVLQARLVIERP</sequence>
<evidence type="ECO:0000313" key="2">
    <source>
        <dbReference type="Proteomes" id="UP000593833"/>
    </source>
</evidence>
<dbReference type="AlphaFoldDB" id="A0A7M2JE74"/>
<dbReference type="PIRSF" id="PIRSF008505">
    <property type="entry name" value="UCP008505"/>
    <property type="match status" value="1"/>
</dbReference>
<dbReference type="RefSeq" id="WP_024075247.1">
    <property type="nucleotide sequence ID" value="NZ_CP063233.1"/>
</dbReference>
<name>A0A7M2JE74_PSEFL</name>
<dbReference type="Proteomes" id="UP000593833">
    <property type="component" value="Chromosome"/>
</dbReference>
<organism evidence="1 2">
    <name type="scientific">Pseudomonas fluorescens</name>
    <dbReference type="NCBI Taxonomy" id="294"/>
    <lineage>
        <taxon>Bacteria</taxon>
        <taxon>Pseudomonadati</taxon>
        <taxon>Pseudomonadota</taxon>
        <taxon>Gammaproteobacteria</taxon>
        <taxon>Pseudomonadales</taxon>
        <taxon>Pseudomonadaceae</taxon>
        <taxon>Pseudomonas</taxon>
    </lineage>
</organism>
<proteinExistence type="predicted"/>
<dbReference type="EMBL" id="CP063233">
    <property type="protein sequence ID" value="QOU08022.1"/>
    <property type="molecule type" value="Genomic_DNA"/>
</dbReference>
<reference evidence="1 2" key="1">
    <citation type="submission" date="2020-10" db="EMBL/GenBank/DDBJ databases">
        <title>Complete genome sequence of a novel Pseudomonas fluorescens strain isolated from the flower of kumarahou (Pomaderris kumeraho).</title>
        <authorList>
            <person name="Summers M.C."/>
            <person name="Nowak V."/>
            <person name="Fairhurst M.J."/>
            <person name="Owen J.G."/>
            <person name="Gerth M.L."/>
            <person name="Patrick W.M."/>
        </authorList>
    </citation>
    <scope>NUCLEOTIDE SEQUENCE [LARGE SCALE GENOMIC DNA]</scope>
    <source>
        <strain evidence="1 2">KF1</strain>
    </source>
</reference>
<gene>
    <name evidence="1" type="ORF">IM720_15265</name>
</gene>